<reference evidence="3 4" key="1">
    <citation type="submission" date="2019-12" db="EMBL/GenBank/DDBJ databases">
        <authorList>
            <person name="Kim Y.S."/>
        </authorList>
    </citation>
    <scope>NUCLEOTIDE SEQUENCE [LARGE SCALE GENOMIC DNA]</scope>
    <source>
        <strain evidence="3 4">MMS17-SY077</strain>
    </source>
</reference>
<evidence type="ECO:0000256" key="1">
    <source>
        <dbReference type="ARBA" id="ARBA00023125"/>
    </source>
</evidence>
<dbReference type="PROSITE" id="PS50937">
    <property type="entry name" value="HTH_MERR_2"/>
    <property type="match status" value="1"/>
</dbReference>
<dbReference type="GO" id="GO:0003677">
    <property type="term" value="F:DNA binding"/>
    <property type="evidence" value="ECO:0007669"/>
    <property type="project" value="UniProtKB-KW"/>
</dbReference>
<evidence type="ECO:0000313" key="4">
    <source>
        <dbReference type="Proteomes" id="UP000438182"/>
    </source>
</evidence>
<sequence>MGIGDVARLTGLGADTLRYYEREGLMLDSTPRDGAGRRRYSSADLSWIGGLLMLRDTGMSVADMRTLAELSRAEGTERERLVVLESHRQRVVEELARTMRHLEALDTKISAYREAVGPATREVDSGRTER</sequence>
<dbReference type="EMBL" id="WSTA01000034">
    <property type="protein sequence ID" value="MWB98707.1"/>
    <property type="molecule type" value="Genomic_DNA"/>
</dbReference>
<comment type="caution">
    <text evidence="3">The sequence shown here is derived from an EMBL/GenBank/DDBJ whole genome shotgun (WGS) entry which is preliminary data.</text>
</comment>
<organism evidence="3 4">
    <name type="scientific">Agromyces seonyuensis</name>
    <dbReference type="NCBI Taxonomy" id="2662446"/>
    <lineage>
        <taxon>Bacteria</taxon>
        <taxon>Bacillati</taxon>
        <taxon>Actinomycetota</taxon>
        <taxon>Actinomycetes</taxon>
        <taxon>Micrococcales</taxon>
        <taxon>Microbacteriaceae</taxon>
        <taxon>Agromyces</taxon>
    </lineage>
</organism>
<dbReference type="Gene3D" id="1.10.1660.10">
    <property type="match status" value="1"/>
</dbReference>
<dbReference type="Pfam" id="PF13411">
    <property type="entry name" value="MerR_1"/>
    <property type="match status" value="1"/>
</dbReference>
<name>A0A6I4P5A7_9MICO</name>
<protein>
    <submittedName>
        <fullName evidence="3">MerR family transcriptional regulator</fullName>
    </submittedName>
</protein>
<keyword evidence="4" id="KW-1185">Reference proteome</keyword>
<dbReference type="PANTHER" id="PTHR30204:SF98">
    <property type="entry name" value="HTH-TYPE TRANSCRIPTIONAL REGULATOR ADHR"/>
    <property type="match status" value="1"/>
</dbReference>
<dbReference type="Proteomes" id="UP000438182">
    <property type="component" value="Unassembled WGS sequence"/>
</dbReference>
<dbReference type="PANTHER" id="PTHR30204">
    <property type="entry name" value="REDOX-CYCLING DRUG-SENSING TRANSCRIPTIONAL ACTIVATOR SOXR"/>
    <property type="match status" value="1"/>
</dbReference>
<feature type="domain" description="HTH merR-type" evidence="2">
    <location>
        <begin position="1"/>
        <end position="70"/>
    </location>
</feature>
<keyword evidence="1" id="KW-0238">DNA-binding</keyword>
<dbReference type="GO" id="GO:0003700">
    <property type="term" value="F:DNA-binding transcription factor activity"/>
    <property type="evidence" value="ECO:0007669"/>
    <property type="project" value="InterPro"/>
</dbReference>
<dbReference type="InterPro" id="IPR047057">
    <property type="entry name" value="MerR_fam"/>
</dbReference>
<accession>A0A6I4P5A7</accession>
<evidence type="ECO:0000259" key="2">
    <source>
        <dbReference type="PROSITE" id="PS50937"/>
    </source>
</evidence>
<dbReference type="AlphaFoldDB" id="A0A6I4P5A7"/>
<dbReference type="SUPFAM" id="SSF46955">
    <property type="entry name" value="Putative DNA-binding domain"/>
    <property type="match status" value="1"/>
</dbReference>
<dbReference type="SMART" id="SM00422">
    <property type="entry name" value="HTH_MERR"/>
    <property type="match status" value="1"/>
</dbReference>
<evidence type="ECO:0000313" key="3">
    <source>
        <dbReference type="EMBL" id="MWB98707.1"/>
    </source>
</evidence>
<proteinExistence type="predicted"/>
<dbReference type="InterPro" id="IPR009061">
    <property type="entry name" value="DNA-bd_dom_put_sf"/>
</dbReference>
<dbReference type="CDD" id="cd01109">
    <property type="entry name" value="HTH_YyaN"/>
    <property type="match status" value="1"/>
</dbReference>
<gene>
    <name evidence="3" type="ORF">GB864_09125</name>
</gene>
<dbReference type="InterPro" id="IPR000551">
    <property type="entry name" value="MerR-type_HTH_dom"/>
</dbReference>